<dbReference type="InterPro" id="IPR008042">
    <property type="entry name" value="Retrotrans_Pao"/>
</dbReference>
<dbReference type="InterPro" id="IPR043502">
    <property type="entry name" value="DNA/RNA_pol_sf"/>
</dbReference>
<proteinExistence type="predicted"/>
<dbReference type="Proteomes" id="UP001152888">
    <property type="component" value="Unassembled WGS sequence"/>
</dbReference>
<dbReference type="Pfam" id="PF03564">
    <property type="entry name" value="DUF1759"/>
    <property type="match status" value="1"/>
</dbReference>
<dbReference type="CDD" id="cd01644">
    <property type="entry name" value="RT_pepA17"/>
    <property type="match status" value="1"/>
</dbReference>
<accession>A0A9P0M8E0</accession>
<dbReference type="CDD" id="cd00303">
    <property type="entry name" value="retropepsin_like"/>
    <property type="match status" value="1"/>
</dbReference>
<dbReference type="InterPro" id="IPR005312">
    <property type="entry name" value="DUF1759"/>
</dbReference>
<dbReference type="Gene3D" id="2.40.70.10">
    <property type="entry name" value="Acid Proteases"/>
    <property type="match status" value="1"/>
</dbReference>
<dbReference type="PANTHER" id="PTHR47331">
    <property type="entry name" value="PHD-TYPE DOMAIN-CONTAINING PROTEIN"/>
    <property type="match status" value="1"/>
</dbReference>
<comment type="caution">
    <text evidence="3">The sequence shown here is derived from an EMBL/GenBank/DDBJ whole genome shotgun (WGS) entry which is preliminary data.</text>
</comment>
<dbReference type="Pfam" id="PF05380">
    <property type="entry name" value="Peptidase_A17"/>
    <property type="match status" value="1"/>
</dbReference>
<dbReference type="OrthoDB" id="6768229at2759"/>
<keyword evidence="4" id="KW-1185">Reference proteome</keyword>
<evidence type="ECO:0000313" key="4">
    <source>
        <dbReference type="Proteomes" id="UP001152888"/>
    </source>
</evidence>
<name>A0A9P0M8E0_ACAOB</name>
<dbReference type="InterPro" id="IPR000477">
    <property type="entry name" value="RT_dom"/>
</dbReference>
<evidence type="ECO:0000313" key="3">
    <source>
        <dbReference type="EMBL" id="CAH2009394.1"/>
    </source>
</evidence>
<reference evidence="3" key="1">
    <citation type="submission" date="2022-03" db="EMBL/GenBank/DDBJ databases">
        <authorList>
            <person name="Sayadi A."/>
        </authorList>
    </citation>
    <scope>NUCLEOTIDE SEQUENCE</scope>
</reference>
<dbReference type="SUPFAM" id="SSF56672">
    <property type="entry name" value="DNA/RNA polymerases"/>
    <property type="match status" value="1"/>
</dbReference>
<dbReference type="PANTHER" id="PTHR47331:SF1">
    <property type="entry name" value="GAG-LIKE PROTEIN"/>
    <property type="match status" value="1"/>
</dbReference>
<sequence>MSEIVSLKNRRKTLKGQLTRSIRFFASLDKNEVDDNIVQEVSSRLSKVEPTWEEFNEVQSKIEELEVSSDDDIEREQFDDKYFKLVGHMKAFIKKFEYSTDATSNASNGGASGVKSTTGSVKSNVPNGASVVKSTTGSVNSNSSSSVVRVTTNPVNVVNNSTLVKLPPIKIPTFDGRYHNWLEFKDSFLSLVDCNEQLSDIQKFYYLKTSLEKDVLDTIKFIEVSADNYRSAWQFLIERYENKRLIVFNHIKAIIEHTPVNKENHADLRNLYDNFMKHLRSLKSLGEKTDEWDSLIIYIMSTKLDSVTRRDWENFKYNRDLPTMADLHVFLKKKCEVLEKLELVKSDAKHFDRGKSYPHTSSRKPHTSNSFAATETAIECFYCKGSHSIFKCISFLSLQVSDRIAAARKLKLCLNCLRDNHLTRQCRLSNCKNCKAPHNVLLHLPRREATAAEPNLHRTPSERLVTGSTPNDTTPPPASKSSQTHAVLPSPTEGFTSANVRAENSQILLSTALVQVKDAKGNFCIGRALLDSGSQSNFVSEKFCKRLNLKVSKINHSIRGVGQTLTSITSKVDISIKSNVREFSMDINCLVIPRITDKLPIVSFDSSSLNIPRDTELADPQFNISDEVDILLGSEVFWSVMVPGLKKGTRRLVWLQNTELGWLVAGNIASEISDNTVISCLSISNRSKMKCVNSTGNIDSKLEKFWQLEEVAKDNIVQSEADRYCDAYFKRTTRQTENGQFIVNVPFKESVKQLGESREMALQRYKFLERKLDRNSSLKLEYNAFMKEYLELGHMEEFDDRLELDRGYYLPHHAVIKSSSITTKCRVVFDASAKTTSDLSLNDTQFVGPKLQDDLFDILVRFRKHKLVMTGDVSKMYRRIWITEEQRLYQKIIWRFDSTKDIKCYKLKTVTYGTASAPYLAVRCLFEVANMHENEFPDARKVIKRDFYMDDVLTSAESEVDLLKIQGEVSDILNSVGLPLRKWLCNDKEILAKFKTHGEIEANILEIGEDEQNKTLGVFWNSYNDVIQYKIDFEILSNHRMTKRGVLSTICQIFDPLGLVGCVTIVEKLLMQQMWIRKLEWDDDLPSDLQDSWIRFREDLKTITKLSIPRRAVLSEYIRIEIHGFSDASEKAYAACIYVRCSFSTREPVSNLICAKSRVAPVKQVSLPRLELCGAVLLANLLNKAIKILEIDFDQCYLWSDSMITLAWIRGDSKRWKTFVANRVGEIQSLTSVLDWRHVESANNPADLLTRGVTVKLLCDCELWWHGPSFFKLNNSAWNIDNFELNFEVPEQRSVSLASCIIKNDLLVNR</sequence>
<evidence type="ECO:0000256" key="1">
    <source>
        <dbReference type="SAM" id="MobiDB-lite"/>
    </source>
</evidence>
<dbReference type="Pfam" id="PF00078">
    <property type="entry name" value="RVT_1"/>
    <property type="match status" value="1"/>
</dbReference>
<feature type="domain" description="Reverse transcriptase" evidence="2">
    <location>
        <begin position="849"/>
        <end position="981"/>
    </location>
</feature>
<dbReference type="GO" id="GO:0071897">
    <property type="term" value="P:DNA biosynthetic process"/>
    <property type="evidence" value="ECO:0007669"/>
    <property type="project" value="UniProtKB-ARBA"/>
</dbReference>
<dbReference type="EMBL" id="CAKOFQ010007877">
    <property type="protein sequence ID" value="CAH2009394.1"/>
    <property type="molecule type" value="Genomic_DNA"/>
</dbReference>
<gene>
    <name evidence="3" type="ORF">ACAOBT_LOCUS30833</name>
</gene>
<evidence type="ECO:0000259" key="2">
    <source>
        <dbReference type="Pfam" id="PF00078"/>
    </source>
</evidence>
<feature type="compositionally biased region" description="Basic and acidic residues" evidence="1">
    <location>
        <begin position="447"/>
        <end position="461"/>
    </location>
</feature>
<dbReference type="InterPro" id="IPR021109">
    <property type="entry name" value="Peptidase_aspartic_dom_sf"/>
</dbReference>
<feature type="region of interest" description="Disordered" evidence="1">
    <location>
        <begin position="447"/>
        <end position="495"/>
    </location>
</feature>
<protein>
    <recommendedName>
        <fullName evidence="2">Reverse transcriptase domain-containing protein</fullName>
    </recommendedName>
</protein>
<organism evidence="3 4">
    <name type="scientific">Acanthoscelides obtectus</name>
    <name type="common">Bean weevil</name>
    <name type="synonym">Bruchus obtectus</name>
    <dbReference type="NCBI Taxonomy" id="200917"/>
    <lineage>
        <taxon>Eukaryota</taxon>
        <taxon>Metazoa</taxon>
        <taxon>Ecdysozoa</taxon>
        <taxon>Arthropoda</taxon>
        <taxon>Hexapoda</taxon>
        <taxon>Insecta</taxon>
        <taxon>Pterygota</taxon>
        <taxon>Neoptera</taxon>
        <taxon>Endopterygota</taxon>
        <taxon>Coleoptera</taxon>
        <taxon>Polyphaga</taxon>
        <taxon>Cucujiformia</taxon>
        <taxon>Chrysomeloidea</taxon>
        <taxon>Chrysomelidae</taxon>
        <taxon>Bruchinae</taxon>
        <taxon>Bruchini</taxon>
        <taxon>Acanthoscelides</taxon>
    </lineage>
</organism>